<dbReference type="AlphaFoldDB" id="A0A0E9VCU2"/>
<accession>A0A0E9VCU2</accession>
<evidence type="ECO:0000313" key="1">
    <source>
        <dbReference type="EMBL" id="JAH75038.1"/>
    </source>
</evidence>
<proteinExistence type="predicted"/>
<name>A0A0E9VCU2_ANGAN</name>
<dbReference type="EMBL" id="GBXM01033539">
    <property type="protein sequence ID" value="JAH75038.1"/>
    <property type="molecule type" value="Transcribed_RNA"/>
</dbReference>
<protein>
    <submittedName>
        <fullName evidence="1">Uncharacterized protein</fullName>
    </submittedName>
</protein>
<sequence length="34" mass="3881">MTHLIISLINIVKEKKHTLVFEKTVNVLTPSPVH</sequence>
<reference evidence="1" key="2">
    <citation type="journal article" date="2015" name="Fish Shellfish Immunol.">
        <title>Early steps in the European eel (Anguilla anguilla)-Vibrio vulnificus interaction in the gills: Role of the RtxA13 toxin.</title>
        <authorList>
            <person name="Callol A."/>
            <person name="Pajuelo D."/>
            <person name="Ebbesson L."/>
            <person name="Teles M."/>
            <person name="MacKenzie S."/>
            <person name="Amaro C."/>
        </authorList>
    </citation>
    <scope>NUCLEOTIDE SEQUENCE</scope>
</reference>
<reference evidence="1" key="1">
    <citation type="submission" date="2014-11" db="EMBL/GenBank/DDBJ databases">
        <authorList>
            <person name="Amaro Gonzalez C."/>
        </authorList>
    </citation>
    <scope>NUCLEOTIDE SEQUENCE</scope>
</reference>
<organism evidence="1">
    <name type="scientific">Anguilla anguilla</name>
    <name type="common">European freshwater eel</name>
    <name type="synonym">Muraena anguilla</name>
    <dbReference type="NCBI Taxonomy" id="7936"/>
    <lineage>
        <taxon>Eukaryota</taxon>
        <taxon>Metazoa</taxon>
        <taxon>Chordata</taxon>
        <taxon>Craniata</taxon>
        <taxon>Vertebrata</taxon>
        <taxon>Euteleostomi</taxon>
        <taxon>Actinopterygii</taxon>
        <taxon>Neopterygii</taxon>
        <taxon>Teleostei</taxon>
        <taxon>Anguilliformes</taxon>
        <taxon>Anguillidae</taxon>
        <taxon>Anguilla</taxon>
    </lineage>
</organism>